<evidence type="ECO:0000313" key="2">
    <source>
        <dbReference type="EMBL" id="CRZ08935.1"/>
    </source>
</evidence>
<name>A0A0H5R408_9EUKA</name>
<proteinExistence type="predicted"/>
<reference evidence="2" key="1">
    <citation type="submission" date="2015-04" db="EMBL/GenBank/DDBJ databases">
        <title>The genome sequence of the plant pathogenic Rhizarian Plasmodiophora brassicae reveals insights in its biotrophic life cycle and the origin of chitin synthesis.</title>
        <authorList>
            <person name="Schwelm A."/>
            <person name="Fogelqvist J."/>
            <person name="Knaust A."/>
            <person name="Julke S."/>
            <person name="Lilja T."/>
            <person name="Dhandapani V."/>
            <person name="Bonilla-Rosso G."/>
            <person name="Karlsson M."/>
            <person name="Shevchenko A."/>
            <person name="Choi S.R."/>
            <person name="Kim H.G."/>
            <person name="Park J.Y."/>
            <person name="Lim Y.P."/>
            <person name="Ludwig-Muller J."/>
            <person name="Dixelius C."/>
        </authorList>
    </citation>
    <scope>NUCLEOTIDE SEQUENCE</scope>
    <source>
        <tissue evidence="2">Potato root galls</tissue>
    </source>
</reference>
<organism evidence="2">
    <name type="scientific">Spongospora subterranea</name>
    <dbReference type="NCBI Taxonomy" id="70186"/>
    <lineage>
        <taxon>Eukaryota</taxon>
        <taxon>Sar</taxon>
        <taxon>Rhizaria</taxon>
        <taxon>Endomyxa</taxon>
        <taxon>Phytomyxea</taxon>
        <taxon>Plasmodiophorida</taxon>
        <taxon>Plasmodiophoridae</taxon>
        <taxon>Spongospora</taxon>
    </lineage>
</organism>
<keyword evidence="1" id="KW-0472">Membrane</keyword>
<feature type="transmembrane region" description="Helical" evidence="1">
    <location>
        <begin position="256"/>
        <end position="275"/>
    </location>
</feature>
<protein>
    <submittedName>
        <fullName evidence="2">Uncharacterized protein</fullName>
    </submittedName>
</protein>
<sequence length="299" mass="33703">MGEPFSSKVPAPIIIPCPNASAALAGGRTRVRLAEDITPNTKSPIIKVTPPTLKPICTRSYLLNFGLFCQFVSILFALFTLYFFLNDSYHISSKIKTDYRSPNTTSSFAIFLVFYIMYVVYTLLSSGAAHVLSERVGRQFALDELKAFIACHPELYMSAYTPNKCTGTQWKTIQFTSWTNEDPSVDISRIRWPAPFTILHIDEQLLVSDDVIKDAVNDFSSGHTCRTKTLKRCADSTFSRRMLVITGARTWWMSKIIFVMTTLVGLSFVQTFLLLKRATAVQITIRKRAFTDNDSLTLV</sequence>
<evidence type="ECO:0000256" key="1">
    <source>
        <dbReference type="SAM" id="Phobius"/>
    </source>
</evidence>
<keyword evidence="1" id="KW-0812">Transmembrane</keyword>
<feature type="transmembrane region" description="Helical" evidence="1">
    <location>
        <begin position="105"/>
        <end position="124"/>
    </location>
</feature>
<accession>A0A0H5R408</accession>
<keyword evidence="1" id="KW-1133">Transmembrane helix</keyword>
<feature type="transmembrane region" description="Helical" evidence="1">
    <location>
        <begin position="61"/>
        <end position="85"/>
    </location>
</feature>
<dbReference type="EMBL" id="HACM01008493">
    <property type="protein sequence ID" value="CRZ08935.1"/>
    <property type="molecule type" value="Transcribed_RNA"/>
</dbReference>
<dbReference type="AlphaFoldDB" id="A0A0H5R408"/>